<gene>
    <name evidence="3" type="ORF">TM35_000013810</name>
</gene>
<dbReference type="GO" id="GO:0070813">
    <property type="term" value="P:hydrogen sulfide metabolic process"/>
    <property type="evidence" value="ECO:0007669"/>
    <property type="project" value="TreeGrafter"/>
</dbReference>
<dbReference type="AlphaFoldDB" id="A0A1X0P997"/>
<feature type="domain" description="Rhodanese" evidence="2">
    <location>
        <begin position="496"/>
        <end position="525"/>
    </location>
</feature>
<evidence type="ECO:0000256" key="1">
    <source>
        <dbReference type="SAM" id="MobiDB-lite"/>
    </source>
</evidence>
<dbReference type="OrthoDB" id="449487at2759"/>
<feature type="compositionally biased region" description="Low complexity" evidence="1">
    <location>
        <begin position="468"/>
        <end position="477"/>
    </location>
</feature>
<feature type="domain" description="Rhodanese" evidence="2">
    <location>
        <begin position="648"/>
        <end position="783"/>
    </location>
</feature>
<dbReference type="PROSITE" id="PS50206">
    <property type="entry name" value="RHODANESE_3"/>
    <property type="match status" value="2"/>
</dbReference>
<dbReference type="STRING" id="67003.A0A1X0P997"/>
<dbReference type="InterPro" id="IPR036866">
    <property type="entry name" value="RibonucZ/Hydroxyglut_hydro"/>
</dbReference>
<evidence type="ECO:0000313" key="3">
    <source>
        <dbReference type="EMBL" id="ORC93504.1"/>
    </source>
</evidence>
<dbReference type="GO" id="GO:0050313">
    <property type="term" value="F:sulfur dioxygenase activity"/>
    <property type="evidence" value="ECO:0007669"/>
    <property type="project" value="TreeGrafter"/>
</dbReference>
<evidence type="ECO:0000259" key="2">
    <source>
        <dbReference type="PROSITE" id="PS50206"/>
    </source>
</evidence>
<dbReference type="PANTHER" id="PTHR43084">
    <property type="entry name" value="PERSULFIDE DIOXYGENASE ETHE1"/>
    <property type="match status" value="1"/>
</dbReference>
<comment type="caution">
    <text evidence="3">The sequence shown here is derived from an EMBL/GenBank/DDBJ whole genome shotgun (WGS) entry which is preliminary data.</text>
</comment>
<feature type="region of interest" description="Disordered" evidence="1">
    <location>
        <begin position="468"/>
        <end position="499"/>
    </location>
</feature>
<dbReference type="CDD" id="cd00158">
    <property type="entry name" value="RHOD"/>
    <property type="match status" value="2"/>
</dbReference>
<dbReference type="Gene3D" id="3.60.15.10">
    <property type="entry name" value="Ribonuclease Z/Hydroxyacylglutathione hydrolase-like"/>
    <property type="match status" value="1"/>
</dbReference>
<dbReference type="GO" id="GO:0006749">
    <property type="term" value="P:glutathione metabolic process"/>
    <property type="evidence" value="ECO:0007669"/>
    <property type="project" value="TreeGrafter"/>
</dbReference>
<dbReference type="RefSeq" id="XP_028887570.1">
    <property type="nucleotide sequence ID" value="XM_029021062.1"/>
</dbReference>
<dbReference type="InterPro" id="IPR036873">
    <property type="entry name" value="Rhodanese-like_dom_sf"/>
</dbReference>
<feature type="region of interest" description="Disordered" evidence="1">
    <location>
        <begin position="76"/>
        <end position="95"/>
    </location>
</feature>
<dbReference type="SMART" id="SM00450">
    <property type="entry name" value="RHOD"/>
    <property type="match status" value="1"/>
</dbReference>
<accession>A0A1X0P997</accession>
<feature type="compositionally biased region" description="Low complexity" evidence="1">
    <location>
        <begin position="484"/>
        <end position="499"/>
    </location>
</feature>
<dbReference type="Proteomes" id="UP000192257">
    <property type="component" value="Unassembled WGS sequence"/>
</dbReference>
<evidence type="ECO:0000313" key="4">
    <source>
        <dbReference type="Proteomes" id="UP000192257"/>
    </source>
</evidence>
<dbReference type="GeneID" id="39980842"/>
<dbReference type="SUPFAM" id="SSF52821">
    <property type="entry name" value="Rhodanese/Cell cycle control phosphatase"/>
    <property type="match status" value="2"/>
</dbReference>
<dbReference type="Gene3D" id="3.40.250.10">
    <property type="entry name" value="Rhodanese-like domain"/>
    <property type="match status" value="1"/>
</dbReference>
<proteinExistence type="predicted"/>
<dbReference type="SUPFAM" id="SSF56281">
    <property type="entry name" value="Metallo-hydrolase/oxidoreductase"/>
    <property type="match status" value="1"/>
</dbReference>
<sequence length="793" mass="88464">MTGGDASVHVQKPRSLACFKPVLLEVAGSLDDSACEAITRRLRQFHNRYALIMRFMATLMVPAVEESRLFVHTDEKDNSNGVLGKETEEDDGSKIEKERSMKKVRLEPLITAPRAAVVAEKRIPIVHRLHEKNGKSALEKLEFFMAYHFLPLALLHNIQSDPSPDNVPFLLRHYIHEATRTASFLIADIKERTAVVIDPQLDISIYEADLSLFNLRLIGVILTHCFVDISVGHNALLKAYPDAVLLSGTPWTQENEDSLNEWPTLTLSPRLHLRAIPLPSFSPECMIVELHLDSVLLALFTGTVISVDALPRNDFFNDFPGFLSPNGLTTNDAAAVAQRFLKQRLWERYFEVPEEISSGRRQSLDHVILFPSHGGYNNVTHQLDLYWAAHLGDLKRMKHSRTVLDNILDVNAYIKHVNGRPSLPKPVLFSHVRKWNMLSYPSAFGGSGAKFLASQSLDPMESLTVDITTKSTTTTTTNDDDRNNNNNNNIKTSSSSGSSPIVLDIRDTLEHERLHLKGSVNVPMKFPADAYGVKKAELWLQCILLPFQSVVVICANKQELPLIQQRLALISPGAIVEAFVAKELQPSSEVVQSACSTEIHSHYCSIVTDLPLSITSRYLPRQLVWVIGTTTSALSRVDKYQDLQCIEPVEGTVVLDCRTAYEFKNGSHKYSVHIPLADLCQMTALDGLKIQSSDHNINKCEVQSVEFHGPSPQLGQAFLRQFCRPSLTAGIKRIIVYCAAGYRSLIAASLLRRAFEAAGVSIEVRDVSGGALQIMKQRPDLWEVKDRSIICIS</sequence>
<dbReference type="EMBL" id="NBCO01000001">
    <property type="protein sequence ID" value="ORC93504.1"/>
    <property type="molecule type" value="Genomic_DNA"/>
</dbReference>
<dbReference type="InterPro" id="IPR051682">
    <property type="entry name" value="Mito_Persulfide_Diox"/>
</dbReference>
<dbReference type="VEuPathDB" id="TriTrypDB:TM35_000013810"/>
<reference evidence="3 4" key="1">
    <citation type="submission" date="2017-03" db="EMBL/GenBank/DDBJ databases">
        <title>An alternative strategy for trypanosome survival in the mammalian bloodstream revealed through genome and transcriptome analysis of the ubiquitous bovine parasite Trypanosoma (Megatrypanum) theileri.</title>
        <authorList>
            <person name="Kelly S."/>
            <person name="Ivens A."/>
            <person name="Mott A."/>
            <person name="O'Neill E."/>
            <person name="Emms D."/>
            <person name="Macleod O."/>
            <person name="Voorheis P."/>
            <person name="Matthews J."/>
            <person name="Matthews K."/>
            <person name="Carrington M."/>
        </authorList>
    </citation>
    <scope>NUCLEOTIDE SEQUENCE [LARGE SCALE GENOMIC DNA]</scope>
    <source>
        <strain evidence="3">Edinburgh</strain>
    </source>
</reference>
<keyword evidence="4" id="KW-1185">Reference proteome</keyword>
<name>A0A1X0P997_9TRYP</name>
<organism evidence="3 4">
    <name type="scientific">Trypanosoma theileri</name>
    <dbReference type="NCBI Taxonomy" id="67003"/>
    <lineage>
        <taxon>Eukaryota</taxon>
        <taxon>Discoba</taxon>
        <taxon>Euglenozoa</taxon>
        <taxon>Kinetoplastea</taxon>
        <taxon>Metakinetoplastina</taxon>
        <taxon>Trypanosomatida</taxon>
        <taxon>Trypanosomatidae</taxon>
        <taxon>Trypanosoma</taxon>
    </lineage>
</organism>
<dbReference type="InterPro" id="IPR001763">
    <property type="entry name" value="Rhodanese-like_dom"/>
</dbReference>
<protein>
    <submittedName>
        <fullName evidence="3">Beta-lactamase domain-containing protein</fullName>
    </submittedName>
</protein>
<dbReference type="PANTHER" id="PTHR43084:SF1">
    <property type="entry name" value="PERSULFIDE DIOXYGENASE ETHE1, MITOCHONDRIAL"/>
    <property type="match status" value="1"/>
</dbReference>